<reference evidence="1" key="1">
    <citation type="journal article" date="2017" name="Nature">
        <title>The sunflower genome provides insights into oil metabolism, flowering and Asterid evolution.</title>
        <authorList>
            <person name="Badouin H."/>
            <person name="Gouzy J."/>
            <person name="Grassa C.J."/>
            <person name="Murat F."/>
            <person name="Staton S.E."/>
            <person name="Cottret L."/>
            <person name="Lelandais-Briere C."/>
            <person name="Owens G.L."/>
            <person name="Carrere S."/>
            <person name="Mayjonade B."/>
            <person name="Legrand L."/>
            <person name="Gill N."/>
            <person name="Kane N.C."/>
            <person name="Bowers J.E."/>
            <person name="Hubner S."/>
            <person name="Bellec A."/>
            <person name="Berard A."/>
            <person name="Berges H."/>
            <person name="Blanchet N."/>
            <person name="Boniface M.C."/>
            <person name="Brunel D."/>
            <person name="Catrice O."/>
            <person name="Chaidir N."/>
            <person name="Claudel C."/>
            <person name="Donnadieu C."/>
            <person name="Faraut T."/>
            <person name="Fievet G."/>
            <person name="Helmstetter N."/>
            <person name="King M."/>
            <person name="Knapp S.J."/>
            <person name="Lai Z."/>
            <person name="Le Paslier M.C."/>
            <person name="Lippi Y."/>
            <person name="Lorenzon L."/>
            <person name="Mandel J.R."/>
            <person name="Marage G."/>
            <person name="Marchand G."/>
            <person name="Marquand E."/>
            <person name="Bret-Mestries E."/>
            <person name="Morien E."/>
            <person name="Nambeesan S."/>
            <person name="Nguyen T."/>
            <person name="Pegot-Espagnet P."/>
            <person name="Pouilly N."/>
            <person name="Raftis F."/>
            <person name="Sallet E."/>
            <person name="Schiex T."/>
            <person name="Thomas J."/>
            <person name="Vandecasteele C."/>
            <person name="Vares D."/>
            <person name="Vear F."/>
            <person name="Vautrin S."/>
            <person name="Crespi M."/>
            <person name="Mangin B."/>
            <person name="Burke J.M."/>
            <person name="Salse J."/>
            <person name="Munos S."/>
            <person name="Vincourt P."/>
            <person name="Rieseberg L.H."/>
            <person name="Langlade N.B."/>
        </authorList>
    </citation>
    <scope>NUCLEOTIDE SEQUENCE</scope>
    <source>
        <tissue evidence="1">Leaves</tissue>
    </source>
</reference>
<dbReference type="AlphaFoldDB" id="A0A9K3NA82"/>
<name>A0A9K3NA82_HELAN</name>
<dbReference type="Proteomes" id="UP000215914">
    <property type="component" value="Unassembled WGS sequence"/>
</dbReference>
<organism evidence="1 2">
    <name type="scientific">Helianthus annuus</name>
    <name type="common">Common sunflower</name>
    <dbReference type="NCBI Taxonomy" id="4232"/>
    <lineage>
        <taxon>Eukaryota</taxon>
        <taxon>Viridiplantae</taxon>
        <taxon>Streptophyta</taxon>
        <taxon>Embryophyta</taxon>
        <taxon>Tracheophyta</taxon>
        <taxon>Spermatophyta</taxon>
        <taxon>Magnoliopsida</taxon>
        <taxon>eudicotyledons</taxon>
        <taxon>Gunneridae</taxon>
        <taxon>Pentapetalae</taxon>
        <taxon>asterids</taxon>
        <taxon>campanulids</taxon>
        <taxon>Asterales</taxon>
        <taxon>Asteraceae</taxon>
        <taxon>Asteroideae</taxon>
        <taxon>Heliantheae alliance</taxon>
        <taxon>Heliantheae</taxon>
        <taxon>Helianthus</taxon>
    </lineage>
</organism>
<dbReference type="EMBL" id="MNCJ02000324">
    <property type="protein sequence ID" value="KAF5792218.1"/>
    <property type="molecule type" value="Genomic_DNA"/>
</dbReference>
<reference evidence="1" key="2">
    <citation type="submission" date="2020-06" db="EMBL/GenBank/DDBJ databases">
        <title>Helianthus annuus Genome sequencing and assembly Release 2.</title>
        <authorList>
            <person name="Gouzy J."/>
            <person name="Langlade N."/>
            <person name="Munos S."/>
        </authorList>
    </citation>
    <scope>NUCLEOTIDE SEQUENCE</scope>
    <source>
        <tissue evidence="1">Leaves</tissue>
    </source>
</reference>
<keyword evidence="2" id="KW-1185">Reference proteome</keyword>
<sequence length="64" mass="7191">MKAAIVISSIPVTMIWIRSADYRRLGPVNDDGDSIVQFDRQAHVTVSRSVCGFCLESSRYRTQS</sequence>
<evidence type="ECO:0000313" key="1">
    <source>
        <dbReference type="EMBL" id="KAF5792218.1"/>
    </source>
</evidence>
<evidence type="ECO:0000313" key="2">
    <source>
        <dbReference type="Proteomes" id="UP000215914"/>
    </source>
</evidence>
<protein>
    <submittedName>
        <fullName evidence="1">Uncharacterized protein</fullName>
    </submittedName>
</protein>
<gene>
    <name evidence="1" type="ORF">HanXRQr2_Chr09g0403571</name>
</gene>
<dbReference type="Gramene" id="mRNA:HanXRQr2_Chr09g0403571">
    <property type="protein sequence ID" value="CDS:HanXRQr2_Chr09g0403571.1"/>
    <property type="gene ID" value="HanXRQr2_Chr09g0403571"/>
</dbReference>
<accession>A0A9K3NA82</accession>
<comment type="caution">
    <text evidence="1">The sequence shown here is derived from an EMBL/GenBank/DDBJ whole genome shotgun (WGS) entry which is preliminary data.</text>
</comment>
<proteinExistence type="predicted"/>